<evidence type="ECO:0000313" key="2">
    <source>
        <dbReference type="Proteomes" id="UP000692954"/>
    </source>
</evidence>
<accession>A0A8S1KG05</accession>
<comment type="caution">
    <text evidence="1">The sequence shown here is derived from an EMBL/GenBank/DDBJ whole genome shotgun (WGS) entry which is preliminary data.</text>
</comment>
<organism evidence="1 2">
    <name type="scientific">Paramecium sonneborni</name>
    <dbReference type="NCBI Taxonomy" id="65129"/>
    <lineage>
        <taxon>Eukaryota</taxon>
        <taxon>Sar</taxon>
        <taxon>Alveolata</taxon>
        <taxon>Ciliophora</taxon>
        <taxon>Intramacronucleata</taxon>
        <taxon>Oligohymenophorea</taxon>
        <taxon>Peniculida</taxon>
        <taxon>Parameciidae</taxon>
        <taxon>Paramecium</taxon>
    </lineage>
</organism>
<protein>
    <submittedName>
        <fullName evidence="1">Uncharacterized protein</fullName>
    </submittedName>
</protein>
<keyword evidence="2" id="KW-1185">Reference proteome</keyword>
<evidence type="ECO:0000313" key="1">
    <source>
        <dbReference type="EMBL" id="CAD8049724.1"/>
    </source>
</evidence>
<dbReference type="Proteomes" id="UP000692954">
    <property type="component" value="Unassembled WGS sequence"/>
</dbReference>
<proteinExistence type="predicted"/>
<reference evidence="1" key="1">
    <citation type="submission" date="2021-01" db="EMBL/GenBank/DDBJ databases">
        <authorList>
            <consortium name="Genoscope - CEA"/>
            <person name="William W."/>
        </authorList>
    </citation>
    <scope>NUCLEOTIDE SEQUENCE</scope>
</reference>
<gene>
    <name evidence="1" type="ORF">PSON_ATCC_30995.1.T0040283</name>
</gene>
<dbReference type="AlphaFoldDB" id="A0A8S1KG05"/>
<dbReference type="EMBL" id="CAJJDN010000004">
    <property type="protein sequence ID" value="CAD8049724.1"/>
    <property type="molecule type" value="Genomic_DNA"/>
</dbReference>
<sequence length="119" mass="13363">MICCSNKKSQQQTSKKTKKISKILSDFIEEINDEAMTIYQSQNQQNPSIMLQFSGEPQTMKSSSNTKFPKSVERLSSPIPIIIARKTSFNIFKCAKTNSNTQFLSTKGGFTLLVTKTTL</sequence>
<name>A0A8S1KG05_9CILI</name>